<dbReference type="AlphaFoldDB" id="A0A6G5A2Q8"/>
<reference evidence="1" key="1">
    <citation type="submission" date="2020-03" db="EMBL/GenBank/DDBJ databases">
        <title>A transcriptome and proteome of the tick Rhipicephalus microplus shaped by the genetic composition of its hosts and developmental stage.</title>
        <authorList>
            <person name="Garcia G.R."/>
            <person name="Ribeiro J.M.C."/>
            <person name="Maruyama S.R."/>
            <person name="Gardinasse L.G."/>
            <person name="Nelson K."/>
            <person name="Ferreira B.R."/>
            <person name="Andrade T.G."/>
            <person name="Santos I.K.F.M."/>
        </authorList>
    </citation>
    <scope>NUCLEOTIDE SEQUENCE</scope>
    <source>
        <strain evidence="1">NSGR</strain>
        <tissue evidence="1">Salivary glands</tissue>
    </source>
</reference>
<protein>
    <submittedName>
        <fullName evidence="1">Putative secreted protein</fullName>
    </submittedName>
</protein>
<name>A0A6G5A2Q8_RHIMP</name>
<sequence>MYFLMPIERVVFVSSFYFLCSAHLKTGAYCGSHKPLKENLVPCAIYDTSFCRAYLKTPAWPNSDSKEVFLSFLSHSLFCPFLILSAFSKMILENTKPSTGSSFVYGSSTSLELCSF</sequence>
<organism evidence="1">
    <name type="scientific">Rhipicephalus microplus</name>
    <name type="common">Cattle tick</name>
    <name type="synonym">Boophilus microplus</name>
    <dbReference type="NCBI Taxonomy" id="6941"/>
    <lineage>
        <taxon>Eukaryota</taxon>
        <taxon>Metazoa</taxon>
        <taxon>Ecdysozoa</taxon>
        <taxon>Arthropoda</taxon>
        <taxon>Chelicerata</taxon>
        <taxon>Arachnida</taxon>
        <taxon>Acari</taxon>
        <taxon>Parasitiformes</taxon>
        <taxon>Ixodida</taxon>
        <taxon>Ixodoidea</taxon>
        <taxon>Ixodidae</taxon>
        <taxon>Rhipicephalinae</taxon>
        <taxon>Rhipicephalus</taxon>
        <taxon>Boophilus</taxon>
    </lineage>
</organism>
<dbReference type="EMBL" id="GIKN01002213">
    <property type="protein sequence ID" value="NIE44486.1"/>
    <property type="molecule type" value="Transcribed_RNA"/>
</dbReference>
<accession>A0A6G5A2Q8</accession>
<evidence type="ECO:0000313" key="1">
    <source>
        <dbReference type="EMBL" id="NIE44486.1"/>
    </source>
</evidence>
<proteinExistence type="predicted"/>